<name>D7MBS1_ARALL</name>
<accession>D7MBS1</accession>
<organism evidence="2">
    <name type="scientific">Arabidopsis lyrata subsp. lyrata</name>
    <name type="common">Lyre-leaved rock-cress</name>
    <dbReference type="NCBI Taxonomy" id="81972"/>
    <lineage>
        <taxon>Eukaryota</taxon>
        <taxon>Viridiplantae</taxon>
        <taxon>Streptophyta</taxon>
        <taxon>Embryophyta</taxon>
        <taxon>Tracheophyta</taxon>
        <taxon>Spermatophyta</taxon>
        <taxon>Magnoliopsida</taxon>
        <taxon>eudicotyledons</taxon>
        <taxon>Gunneridae</taxon>
        <taxon>Pentapetalae</taxon>
        <taxon>rosids</taxon>
        <taxon>malvids</taxon>
        <taxon>Brassicales</taxon>
        <taxon>Brassicaceae</taxon>
        <taxon>Camelineae</taxon>
        <taxon>Arabidopsis</taxon>
    </lineage>
</organism>
<dbReference type="PANTHER" id="PTHR47801">
    <property type="entry name" value="OS05G0145600 PROTEIN"/>
    <property type="match status" value="1"/>
</dbReference>
<evidence type="ECO:0000313" key="2">
    <source>
        <dbReference type="Proteomes" id="UP000008694"/>
    </source>
</evidence>
<dbReference type="GO" id="GO:0005739">
    <property type="term" value="C:mitochondrion"/>
    <property type="evidence" value="ECO:0007669"/>
    <property type="project" value="TreeGrafter"/>
</dbReference>
<dbReference type="EMBL" id="GL348719">
    <property type="protein sequence ID" value="EFH45314.1"/>
    <property type="molecule type" value="Genomic_DNA"/>
</dbReference>
<sequence>MEQIEVRLVGFPSQPCPILITASHRRFSHSLLFSQKILEFVEQSKGWSAIDSSRKSAEDVMFSISEEELYNIPTADYAHRTRCYLHSEDFENGLKLFEDYMSADKIPAMEFYTTPIEGPMTGHTDNGMKIAQDTLVMFIGSSCTEKRIDEVKMNERNFFLDPRTGSNLLLKAAGEKTGGYIVANMIWDLMLVRNILPTLAAVEAYYKGLKEREIPEDDPIEFKE</sequence>
<evidence type="ECO:0000313" key="1">
    <source>
        <dbReference type="EMBL" id="EFH45314.1"/>
    </source>
</evidence>
<dbReference type="HOGENOM" id="CLU_038751_0_0_1"/>
<dbReference type="STRING" id="81972.D7MBS1"/>
<protein>
    <submittedName>
        <fullName evidence="1">Predicted protein</fullName>
    </submittedName>
</protein>
<keyword evidence="2" id="KW-1185">Reference proteome</keyword>
<reference evidence="2" key="1">
    <citation type="journal article" date="2011" name="Nat. Genet.">
        <title>The Arabidopsis lyrata genome sequence and the basis of rapid genome size change.</title>
        <authorList>
            <person name="Hu T.T."/>
            <person name="Pattyn P."/>
            <person name="Bakker E.G."/>
            <person name="Cao J."/>
            <person name="Cheng J.-F."/>
            <person name="Clark R.M."/>
            <person name="Fahlgren N."/>
            <person name="Fawcett J.A."/>
            <person name="Grimwood J."/>
            <person name="Gundlach H."/>
            <person name="Haberer G."/>
            <person name="Hollister J.D."/>
            <person name="Ossowski S."/>
            <person name="Ottilar R.P."/>
            <person name="Salamov A.A."/>
            <person name="Schneeberger K."/>
            <person name="Spannagl M."/>
            <person name="Wang X."/>
            <person name="Yang L."/>
            <person name="Nasrallah M.E."/>
            <person name="Bergelson J."/>
            <person name="Carrington J.C."/>
            <person name="Gaut B.S."/>
            <person name="Schmutz J."/>
            <person name="Mayer K.F.X."/>
            <person name="Van de Peer Y."/>
            <person name="Grigoriev I.V."/>
            <person name="Nordborg M."/>
            <person name="Weigel D."/>
            <person name="Guo Y.-L."/>
        </authorList>
    </citation>
    <scope>NUCLEOTIDE SEQUENCE [LARGE SCALE GENOMIC DNA]</scope>
    <source>
        <strain evidence="2">cv. MN47</strain>
    </source>
</reference>
<gene>
    <name evidence="1" type="ORF">ARALYDRAFT_656404</name>
</gene>
<dbReference type="Proteomes" id="UP000008694">
    <property type="component" value="Unassembled WGS sequence"/>
</dbReference>
<dbReference type="AlphaFoldDB" id="D7MBS1"/>
<proteinExistence type="predicted"/>
<dbReference type="Gramene" id="Al_scaffold_0007_459">
    <property type="protein sequence ID" value="Al_scaffold_0007_459"/>
    <property type="gene ID" value="Al_scaffold_0007_459"/>
</dbReference>
<dbReference type="eggNOG" id="KOG4197">
    <property type="taxonomic scope" value="Eukaryota"/>
</dbReference>
<dbReference type="PANTHER" id="PTHR47801:SF1">
    <property type="entry name" value="OS05G0145600 PROTEIN"/>
    <property type="match status" value="1"/>
</dbReference>